<dbReference type="Proteomes" id="UP000281245">
    <property type="component" value="Unassembled WGS sequence"/>
</dbReference>
<evidence type="ECO:0000313" key="9">
    <source>
        <dbReference type="Proteomes" id="UP000281245"/>
    </source>
</evidence>
<dbReference type="GO" id="GO:0016298">
    <property type="term" value="F:lipase activity"/>
    <property type="evidence" value="ECO:0007669"/>
    <property type="project" value="TreeGrafter"/>
</dbReference>
<evidence type="ECO:0000256" key="2">
    <source>
        <dbReference type="SAM" id="SignalP"/>
    </source>
</evidence>
<evidence type="ECO:0000256" key="1">
    <source>
        <dbReference type="SAM" id="MobiDB-lite"/>
    </source>
</evidence>
<proteinExistence type="predicted"/>
<evidence type="ECO:0008006" key="11">
    <source>
        <dbReference type="Google" id="ProtNLM"/>
    </source>
</evidence>
<reference evidence="7 8" key="1">
    <citation type="journal article" date="2018" name="BMC Genomics">
        <title>Genomic evidence for intraspecific hybridization in a clonal and extremely halotolerant yeast.</title>
        <authorList>
            <person name="Gostincar C."/>
            <person name="Stajich J.E."/>
            <person name="Zupancic J."/>
            <person name="Zalar P."/>
            <person name="Gunde-Cimerman N."/>
        </authorList>
    </citation>
    <scope>NUCLEOTIDE SEQUENCE [LARGE SCALE GENOMIC DNA]</scope>
    <source>
        <strain evidence="6 8">EXF-6651</strain>
        <strain evidence="4 10">EXF-6654</strain>
        <strain evidence="3 9">EXF-6656</strain>
        <strain evidence="5 7">EXF-6669</strain>
    </source>
</reference>
<dbReference type="AlphaFoldDB" id="A0A3M6X6N0"/>
<dbReference type="Pfam" id="PF01674">
    <property type="entry name" value="Lipase_2"/>
    <property type="match status" value="1"/>
</dbReference>
<dbReference type="SUPFAM" id="SSF53474">
    <property type="entry name" value="alpha/beta-Hydrolases"/>
    <property type="match status" value="1"/>
</dbReference>
<dbReference type="PANTHER" id="PTHR32015">
    <property type="entry name" value="FASTING INDUCED LIPASE"/>
    <property type="match status" value="1"/>
</dbReference>
<organism evidence="3 9">
    <name type="scientific">Hortaea werneckii</name>
    <name type="common">Black yeast</name>
    <name type="synonym">Cladosporium werneckii</name>
    <dbReference type="NCBI Taxonomy" id="91943"/>
    <lineage>
        <taxon>Eukaryota</taxon>
        <taxon>Fungi</taxon>
        <taxon>Dikarya</taxon>
        <taxon>Ascomycota</taxon>
        <taxon>Pezizomycotina</taxon>
        <taxon>Dothideomycetes</taxon>
        <taxon>Dothideomycetidae</taxon>
        <taxon>Mycosphaerellales</taxon>
        <taxon>Teratosphaeriaceae</taxon>
        <taxon>Hortaea</taxon>
    </lineage>
</organism>
<accession>A0A3M6X6N0</accession>
<gene>
    <name evidence="6" type="ORF">D0866_06816</name>
    <name evidence="5" type="ORF">D0867_03358</name>
    <name evidence="4" type="ORF">D0868_04850</name>
    <name evidence="3" type="ORF">D0869_03207</name>
</gene>
<evidence type="ECO:0000313" key="4">
    <source>
        <dbReference type="EMBL" id="RMY08362.1"/>
    </source>
</evidence>
<feature type="region of interest" description="Disordered" evidence="1">
    <location>
        <begin position="22"/>
        <end position="43"/>
    </location>
</feature>
<keyword evidence="2" id="KW-0732">Signal</keyword>
<dbReference type="Proteomes" id="UP000282582">
    <property type="component" value="Unassembled WGS sequence"/>
</dbReference>
<comment type="caution">
    <text evidence="3">The sequence shown here is derived from an EMBL/GenBank/DDBJ whole genome shotgun (WGS) entry which is preliminary data.</text>
</comment>
<dbReference type="InterPro" id="IPR002918">
    <property type="entry name" value="Lipase_EstA/Esterase_EstB"/>
</dbReference>
<dbReference type="Proteomes" id="UP000276864">
    <property type="component" value="Unassembled WGS sequence"/>
</dbReference>
<name>A0A3M6X6N0_HORWE</name>
<dbReference type="EMBL" id="QWIK01000318">
    <property type="protein sequence ID" value="RMY08362.1"/>
    <property type="molecule type" value="Genomic_DNA"/>
</dbReference>
<dbReference type="PANTHER" id="PTHR32015:SF1">
    <property type="entry name" value="LIPASE"/>
    <property type="match status" value="1"/>
</dbReference>
<feature type="signal peptide" evidence="2">
    <location>
        <begin position="1"/>
        <end position="18"/>
    </location>
</feature>
<dbReference type="InterPro" id="IPR029058">
    <property type="entry name" value="AB_hydrolase_fold"/>
</dbReference>
<evidence type="ECO:0000313" key="7">
    <source>
        <dbReference type="Proteomes" id="UP000271337"/>
    </source>
</evidence>
<sequence length="439" mass="46475">MQVRSLLTTILCISAAVAVPVSPEPTGDGAGSTDTGHDNKHPHLPVKLQETLSGLAHTSLADAAEALTPVVQGLSGDVKDATNASLHGVSRGAMSLANVTHAMVSGASEISPNDAIHAGEPFVDFMGNALANASDVSPADLAREAKPLVKMLEEALGHSKSNARLPEEELHALAKVEVGNNTAHNDYSCRSEKHPNPVVLIHGLAANYKDDIGQLEQYLKNESFCTYSTTYGAISDKDDPFIGALLPVEESAPELAAFINDVQQKTGADKVDVVGHSEGAFMSLYVPKFTNTSSIIRKVFSIAPPTHGTDFAGIYKLSYILGNFSNTLVNNALGGLGCKACVDLVHGGPGVERLNNGSIAQPGIDYTVLASQNDEIITPPWKAFVNETGVRNIYVQDFCPEDQVGHVSEPYDLNIQELVANTLSGSKKGPKKCVKGKRF</sequence>
<dbReference type="EMBL" id="QWIJ01000175">
    <property type="protein sequence ID" value="RMX86279.1"/>
    <property type="molecule type" value="Genomic_DNA"/>
</dbReference>
<evidence type="ECO:0000313" key="6">
    <source>
        <dbReference type="EMBL" id="RMY32135.1"/>
    </source>
</evidence>
<dbReference type="EMBL" id="QWIL01000251">
    <property type="protein sequence ID" value="RMY21415.1"/>
    <property type="molecule type" value="Genomic_DNA"/>
</dbReference>
<evidence type="ECO:0000313" key="3">
    <source>
        <dbReference type="EMBL" id="RMX86279.1"/>
    </source>
</evidence>
<dbReference type="VEuPathDB" id="FungiDB:BTJ68_08891"/>
<dbReference type="OrthoDB" id="9974421at2759"/>
<dbReference type="GO" id="GO:0016042">
    <property type="term" value="P:lipid catabolic process"/>
    <property type="evidence" value="ECO:0007669"/>
    <property type="project" value="InterPro"/>
</dbReference>
<protein>
    <recommendedName>
        <fullName evidence="11">AB hydrolase-1 domain-containing protein</fullName>
    </recommendedName>
</protein>
<dbReference type="Proteomes" id="UP000271337">
    <property type="component" value="Unassembled WGS sequence"/>
</dbReference>
<feature type="chain" id="PRO_5044595152" description="AB hydrolase-1 domain-containing protein" evidence="2">
    <location>
        <begin position="19"/>
        <end position="439"/>
    </location>
</feature>
<evidence type="ECO:0000313" key="10">
    <source>
        <dbReference type="Proteomes" id="UP000282582"/>
    </source>
</evidence>
<dbReference type="EMBL" id="QWIM01000664">
    <property type="protein sequence ID" value="RMY32135.1"/>
    <property type="molecule type" value="Genomic_DNA"/>
</dbReference>
<evidence type="ECO:0000313" key="5">
    <source>
        <dbReference type="EMBL" id="RMY21415.1"/>
    </source>
</evidence>
<evidence type="ECO:0000313" key="8">
    <source>
        <dbReference type="Proteomes" id="UP000276864"/>
    </source>
</evidence>
<dbReference type="Gene3D" id="3.40.50.1820">
    <property type="entry name" value="alpha/beta hydrolase"/>
    <property type="match status" value="1"/>
</dbReference>